<evidence type="ECO:0000256" key="1">
    <source>
        <dbReference type="SAM" id="MobiDB-lite"/>
    </source>
</evidence>
<gene>
    <name evidence="2" type="ORF">DVH24_000256</name>
</gene>
<protein>
    <submittedName>
        <fullName evidence="2">Uncharacterized protein</fullName>
    </submittedName>
</protein>
<name>A0A498J252_MALDO</name>
<accession>A0A498J252</accession>
<keyword evidence="3" id="KW-1185">Reference proteome</keyword>
<reference evidence="2 3" key="1">
    <citation type="submission" date="2018-10" db="EMBL/GenBank/DDBJ databases">
        <title>A high-quality apple genome assembly.</title>
        <authorList>
            <person name="Hu J."/>
        </authorList>
    </citation>
    <scope>NUCLEOTIDE SEQUENCE [LARGE SCALE GENOMIC DNA]</scope>
    <source>
        <strain evidence="3">cv. HFTH1</strain>
        <tissue evidence="2">Young leaf</tissue>
    </source>
</reference>
<evidence type="ECO:0000313" key="3">
    <source>
        <dbReference type="Proteomes" id="UP000290289"/>
    </source>
</evidence>
<comment type="caution">
    <text evidence="2">The sequence shown here is derived from an EMBL/GenBank/DDBJ whole genome shotgun (WGS) entry which is preliminary data.</text>
</comment>
<dbReference type="Proteomes" id="UP000290289">
    <property type="component" value="Chromosome 9"/>
</dbReference>
<dbReference type="EMBL" id="RDQH01000335">
    <property type="protein sequence ID" value="RXH88657.1"/>
    <property type="molecule type" value="Genomic_DNA"/>
</dbReference>
<dbReference type="AlphaFoldDB" id="A0A498J252"/>
<organism evidence="2 3">
    <name type="scientific">Malus domestica</name>
    <name type="common">Apple</name>
    <name type="synonym">Pyrus malus</name>
    <dbReference type="NCBI Taxonomy" id="3750"/>
    <lineage>
        <taxon>Eukaryota</taxon>
        <taxon>Viridiplantae</taxon>
        <taxon>Streptophyta</taxon>
        <taxon>Embryophyta</taxon>
        <taxon>Tracheophyta</taxon>
        <taxon>Spermatophyta</taxon>
        <taxon>Magnoliopsida</taxon>
        <taxon>eudicotyledons</taxon>
        <taxon>Gunneridae</taxon>
        <taxon>Pentapetalae</taxon>
        <taxon>rosids</taxon>
        <taxon>fabids</taxon>
        <taxon>Rosales</taxon>
        <taxon>Rosaceae</taxon>
        <taxon>Amygdaloideae</taxon>
        <taxon>Maleae</taxon>
        <taxon>Malus</taxon>
    </lineage>
</organism>
<evidence type="ECO:0000313" key="2">
    <source>
        <dbReference type="EMBL" id="RXH88657.1"/>
    </source>
</evidence>
<proteinExistence type="predicted"/>
<feature type="region of interest" description="Disordered" evidence="1">
    <location>
        <begin position="1"/>
        <end position="22"/>
    </location>
</feature>
<sequence length="110" mass="12282">MPGTRSLEPYQPSSPDKSIYSTPCPPSPCELWRGNDDGVALPYAEEEAVAEFLSEVGGITVVEVVADLEPVSKNGYGYETRRELEFLATERPRRFSSRKRRSIFGGVLVW</sequence>
<feature type="compositionally biased region" description="Polar residues" evidence="1">
    <location>
        <begin position="11"/>
        <end position="21"/>
    </location>
</feature>